<dbReference type="Proteomes" id="UP000233551">
    <property type="component" value="Unassembled WGS sequence"/>
</dbReference>
<dbReference type="InterPro" id="IPR051320">
    <property type="entry name" value="Viral_Replic_Matur_Polypro"/>
</dbReference>
<dbReference type="InterPro" id="IPR043128">
    <property type="entry name" value="Rev_trsase/Diguanyl_cyclase"/>
</dbReference>
<dbReference type="AlphaFoldDB" id="A0A2I0L399"/>
<comment type="caution">
    <text evidence="2">The sequence shown here is derived from an EMBL/GenBank/DDBJ whole genome shotgun (WGS) entry which is preliminary data.</text>
</comment>
<dbReference type="CDD" id="cd01647">
    <property type="entry name" value="RT_LTR"/>
    <property type="match status" value="1"/>
</dbReference>
<feature type="domain" description="Reverse transcriptase" evidence="1">
    <location>
        <begin position="45"/>
        <end position="110"/>
    </location>
</feature>
<dbReference type="PANTHER" id="PTHR33064">
    <property type="entry name" value="POL PROTEIN"/>
    <property type="match status" value="1"/>
</dbReference>
<dbReference type="STRING" id="22663.A0A2I0L399"/>
<gene>
    <name evidence="2" type="ORF">CRG98_004438</name>
</gene>
<organism evidence="2 3">
    <name type="scientific">Punica granatum</name>
    <name type="common">Pomegranate</name>
    <dbReference type="NCBI Taxonomy" id="22663"/>
    <lineage>
        <taxon>Eukaryota</taxon>
        <taxon>Viridiplantae</taxon>
        <taxon>Streptophyta</taxon>
        <taxon>Embryophyta</taxon>
        <taxon>Tracheophyta</taxon>
        <taxon>Spermatophyta</taxon>
        <taxon>Magnoliopsida</taxon>
        <taxon>eudicotyledons</taxon>
        <taxon>Gunneridae</taxon>
        <taxon>Pentapetalae</taxon>
        <taxon>rosids</taxon>
        <taxon>malvids</taxon>
        <taxon>Myrtales</taxon>
        <taxon>Lythraceae</taxon>
        <taxon>Punica</taxon>
    </lineage>
</organism>
<reference evidence="2 3" key="1">
    <citation type="submission" date="2017-11" db="EMBL/GenBank/DDBJ databases">
        <title>De-novo sequencing of pomegranate (Punica granatum L.) genome.</title>
        <authorList>
            <person name="Akparov Z."/>
            <person name="Amiraslanov A."/>
            <person name="Hajiyeva S."/>
            <person name="Abbasov M."/>
            <person name="Kaur K."/>
            <person name="Hamwieh A."/>
            <person name="Solovyev V."/>
            <person name="Salamov A."/>
            <person name="Braich B."/>
            <person name="Kosarev P."/>
            <person name="Mahmoud A."/>
            <person name="Hajiyev E."/>
            <person name="Babayeva S."/>
            <person name="Izzatullayeva V."/>
            <person name="Mammadov A."/>
            <person name="Mammadov A."/>
            <person name="Sharifova S."/>
            <person name="Ojaghi J."/>
            <person name="Eynullazada K."/>
            <person name="Bayramov B."/>
            <person name="Abdulazimova A."/>
            <person name="Shahmuradov I."/>
        </authorList>
    </citation>
    <scope>NUCLEOTIDE SEQUENCE [LARGE SCALE GENOMIC DNA]</scope>
    <source>
        <strain evidence="3">cv. AG2017</strain>
        <tissue evidence="2">Leaf</tissue>
    </source>
</reference>
<evidence type="ECO:0000313" key="3">
    <source>
        <dbReference type="Proteomes" id="UP000233551"/>
    </source>
</evidence>
<dbReference type="PANTHER" id="PTHR33064:SF37">
    <property type="entry name" value="RIBONUCLEASE H"/>
    <property type="match status" value="1"/>
</dbReference>
<accession>A0A2I0L399</accession>
<keyword evidence="3" id="KW-1185">Reference proteome</keyword>
<dbReference type="InterPro" id="IPR000477">
    <property type="entry name" value="RT_dom"/>
</dbReference>
<dbReference type="Gene3D" id="3.10.10.10">
    <property type="entry name" value="HIV Type 1 Reverse Transcriptase, subunit A, domain 1"/>
    <property type="match status" value="1"/>
</dbReference>
<evidence type="ECO:0000313" key="2">
    <source>
        <dbReference type="EMBL" id="PKI75103.1"/>
    </source>
</evidence>
<dbReference type="SUPFAM" id="SSF56672">
    <property type="entry name" value="DNA/RNA polymerases"/>
    <property type="match status" value="1"/>
</dbReference>
<dbReference type="InterPro" id="IPR043502">
    <property type="entry name" value="DNA/RNA_pol_sf"/>
</dbReference>
<sequence>MNQELEKHYKLEIQELLNRKLIRPSKSPWSCSAFYVNKNVELERGVPRLVINYKPLNQALRWIRYPIPNKKDLLQKIHDSKIFSKFDMKSRFWQIQITEKDKYKTAFTVPFGQYE</sequence>
<dbReference type="Gene3D" id="3.30.70.270">
    <property type="match status" value="1"/>
</dbReference>
<protein>
    <recommendedName>
        <fullName evidence="1">Reverse transcriptase domain-containing protein</fullName>
    </recommendedName>
</protein>
<name>A0A2I0L399_PUNGR</name>
<dbReference type="EMBL" id="PGOL01000185">
    <property type="protein sequence ID" value="PKI75103.1"/>
    <property type="molecule type" value="Genomic_DNA"/>
</dbReference>
<evidence type="ECO:0000259" key="1">
    <source>
        <dbReference type="Pfam" id="PF00078"/>
    </source>
</evidence>
<dbReference type="Pfam" id="PF00078">
    <property type="entry name" value="RVT_1"/>
    <property type="match status" value="1"/>
</dbReference>
<proteinExistence type="predicted"/>